<dbReference type="Proteomes" id="UP000265411">
    <property type="component" value="Unassembled WGS sequence"/>
</dbReference>
<organism evidence="1 2">
    <name type="scientific">Pseudomonas abyssi</name>
    <dbReference type="NCBI Taxonomy" id="170540"/>
    <lineage>
        <taxon>Bacteria</taxon>
        <taxon>Pseudomonadati</taxon>
        <taxon>Pseudomonadota</taxon>
        <taxon>Gammaproteobacteria</taxon>
        <taxon>Pseudomonadales</taxon>
        <taxon>Pseudomonadaceae</taxon>
        <taxon>Pseudomonas</taxon>
    </lineage>
</organism>
<evidence type="ECO:0000313" key="1">
    <source>
        <dbReference type="EMBL" id="RGP55106.1"/>
    </source>
</evidence>
<dbReference type="EMBL" id="LMAZ01000002">
    <property type="protein sequence ID" value="RGP55106.1"/>
    <property type="molecule type" value="Genomic_DNA"/>
</dbReference>
<comment type="caution">
    <text evidence="1">The sequence shown here is derived from an EMBL/GenBank/DDBJ whole genome shotgun (WGS) entry which is preliminary data.</text>
</comment>
<accession>A0A395R4T0</accession>
<evidence type="ECO:0000313" key="2">
    <source>
        <dbReference type="Proteomes" id="UP000265411"/>
    </source>
</evidence>
<dbReference type="AlphaFoldDB" id="A0A395R4T0"/>
<gene>
    <name evidence="1" type="ORF">ASB58_08475</name>
</gene>
<dbReference type="OrthoDB" id="2990914at2"/>
<dbReference type="RefSeq" id="WP_118130105.1">
    <property type="nucleotide sequence ID" value="NZ_LMAZ01000002.1"/>
</dbReference>
<sequence length="134" mass="15246">MRFFFSGELDVEVVDRYRPVRQKVESRLNSALGTKSYGEAINTIALIPIIVSPQFTEGLKERRLLKRGEKVADYRLFIDHQAFVRAGDQGREQLLIQNLLIAVKDIHRKLKGAFDGQTLQEDIRALFPEVSSGS</sequence>
<dbReference type="Pfam" id="PF15571">
    <property type="entry name" value="Imm44"/>
    <property type="match status" value="1"/>
</dbReference>
<reference evidence="1 2" key="1">
    <citation type="journal article" date="2018" name="Syst. Appl. Microbiol.">
        <title>Pseudomonas gallaeciensis sp. nov., isolated from crude-oil-contaminated intertidal sand samples after the Prestige oil spill.</title>
        <authorList>
            <person name="Mulet M."/>
            <person name="Sanchez D."/>
            <person name="Rodriguez A.C."/>
            <person name="Nogales B."/>
            <person name="Bosch R."/>
            <person name="Busquets A."/>
            <person name="Gomila M."/>
            <person name="Lalucat J."/>
            <person name="Garcia-Valdes E."/>
        </authorList>
    </citation>
    <scope>NUCLEOTIDE SEQUENCE [LARGE SCALE GENOMIC DNA]</scope>
    <source>
        <strain evidence="1 2">V113</strain>
    </source>
</reference>
<protein>
    <submittedName>
        <fullName evidence="1">Uncharacterized protein</fullName>
    </submittedName>
</protein>
<proteinExistence type="predicted"/>
<keyword evidence="2" id="KW-1185">Reference proteome</keyword>
<name>A0A395R4T0_9PSED</name>
<dbReference type="InterPro" id="IPR029078">
    <property type="entry name" value="Imm44"/>
</dbReference>